<accession>A0A4S8KRD3</accession>
<reference evidence="1 2" key="1">
    <citation type="journal article" date="2019" name="Nat. Ecol. Evol.">
        <title>Megaphylogeny resolves global patterns of mushroom evolution.</title>
        <authorList>
            <person name="Varga T."/>
            <person name="Krizsan K."/>
            <person name="Foldi C."/>
            <person name="Dima B."/>
            <person name="Sanchez-Garcia M."/>
            <person name="Sanchez-Ramirez S."/>
            <person name="Szollosi G.J."/>
            <person name="Szarkandi J.G."/>
            <person name="Papp V."/>
            <person name="Albert L."/>
            <person name="Andreopoulos W."/>
            <person name="Angelini C."/>
            <person name="Antonin V."/>
            <person name="Barry K.W."/>
            <person name="Bougher N.L."/>
            <person name="Buchanan P."/>
            <person name="Buyck B."/>
            <person name="Bense V."/>
            <person name="Catcheside P."/>
            <person name="Chovatia M."/>
            <person name="Cooper J."/>
            <person name="Damon W."/>
            <person name="Desjardin D."/>
            <person name="Finy P."/>
            <person name="Geml J."/>
            <person name="Haridas S."/>
            <person name="Hughes K."/>
            <person name="Justo A."/>
            <person name="Karasinski D."/>
            <person name="Kautmanova I."/>
            <person name="Kiss B."/>
            <person name="Kocsube S."/>
            <person name="Kotiranta H."/>
            <person name="LaButti K.M."/>
            <person name="Lechner B.E."/>
            <person name="Liimatainen K."/>
            <person name="Lipzen A."/>
            <person name="Lukacs Z."/>
            <person name="Mihaltcheva S."/>
            <person name="Morgado L.N."/>
            <person name="Niskanen T."/>
            <person name="Noordeloos M.E."/>
            <person name="Ohm R.A."/>
            <person name="Ortiz-Santana B."/>
            <person name="Ovrebo C."/>
            <person name="Racz N."/>
            <person name="Riley R."/>
            <person name="Savchenko A."/>
            <person name="Shiryaev A."/>
            <person name="Soop K."/>
            <person name="Spirin V."/>
            <person name="Szebenyi C."/>
            <person name="Tomsovsky M."/>
            <person name="Tulloss R.E."/>
            <person name="Uehling J."/>
            <person name="Grigoriev I.V."/>
            <person name="Vagvolgyi C."/>
            <person name="Papp T."/>
            <person name="Martin F.M."/>
            <person name="Miettinen O."/>
            <person name="Hibbett D.S."/>
            <person name="Nagy L.G."/>
        </authorList>
    </citation>
    <scope>NUCLEOTIDE SEQUENCE [LARGE SCALE GENOMIC DNA]</scope>
    <source>
        <strain evidence="1 2">CBS 962.96</strain>
    </source>
</reference>
<dbReference type="AlphaFoldDB" id="A0A4S8KRD3"/>
<keyword evidence="2" id="KW-1185">Reference proteome</keyword>
<sequence>FLTNVVATLLIGYREWRYDQNIRRYFMSGIQGRRIRKIFLLLITSGLAYCVLWV</sequence>
<proteinExistence type="predicted"/>
<dbReference type="Proteomes" id="UP000297245">
    <property type="component" value="Unassembled WGS sequence"/>
</dbReference>
<evidence type="ECO:0000313" key="1">
    <source>
        <dbReference type="EMBL" id="THU78312.1"/>
    </source>
</evidence>
<protein>
    <submittedName>
        <fullName evidence="1">Uncharacterized protein</fullName>
    </submittedName>
</protein>
<feature type="non-terminal residue" evidence="1">
    <location>
        <position position="1"/>
    </location>
</feature>
<feature type="non-terminal residue" evidence="1">
    <location>
        <position position="54"/>
    </location>
</feature>
<organism evidence="1 2">
    <name type="scientific">Dendrothele bispora (strain CBS 962.96)</name>
    <dbReference type="NCBI Taxonomy" id="1314807"/>
    <lineage>
        <taxon>Eukaryota</taxon>
        <taxon>Fungi</taxon>
        <taxon>Dikarya</taxon>
        <taxon>Basidiomycota</taxon>
        <taxon>Agaricomycotina</taxon>
        <taxon>Agaricomycetes</taxon>
        <taxon>Agaricomycetidae</taxon>
        <taxon>Agaricales</taxon>
        <taxon>Agaricales incertae sedis</taxon>
        <taxon>Dendrothele</taxon>
    </lineage>
</organism>
<dbReference type="EMBL" id="ML180218">
    <property type="protein sequence ID" value="THU78312.1"/>
    <property type="molecule type" value="Genomic_DNA"/>
</dbReference>
<gene>
    <name evidence="1" type="ORF">K435DRAFT_583897</name>
</gene>
<name>A0A4S8KRD3_DENBC</name>
<dbReference type="OrthoDB" id="2744793at2759"/>
<evidence type="ECO:0000313" key="2">
    <source>
        <dbReference type="Proteomes" id="UP000297245"/>
    </source>
</evidence>